<accession>A0ABX1VJ35</accession>
<protein>
    <submittedName>
        <fullName evidence="2">Uncharacterized protein</fullName>
    </submittedName>
</protein>
<dbReference type="EMBL" id="WTPX01000322">
    <property type="protein sequence ID" value="NNJ28153.1"/>
    <property type="molecule type" value="Genomic_DNA"/>
</dbReference>
<feature type="region of interest" description="Disordered" evidence="1">
    <location>
        <begin position="1"/>
        <end position="26"/>
    </location>
</feature>
<evidence type="ECO:0000256" key="1">
    <source>
        <dbReference type="SAM" id="MobiDB-lite"/>
    </source>
</evidence>
<evidence type="ECO:0000313" key="3">
    <source>
        <dbReference type="Proteomes" id="UP000609651"/>
    </source>
</evidence>
<dbReference type="Proteomes" id="UP000609651">
    <property type="component" value="Unassembled WGS sequence"/>
</dbReference>
<evidence type="ECO:0000313" key="2">
    <source>
        <dbReference type="EMBL" id="NNJ28153.1"/>
    </source>
</evidence>
<reference evidence="2 3" key="1">
    <citation type="journal article" date="2020" name="Syst. Appl. Microbiol.">
        <title>Alienimonas chondri sp. nov., a novel planctomycete isolated from the biofilm of the red alga Chondrus crispus.</title>
        <authorList>
            <person name="Vitorino I."/>
            <person name="Albuquerque L."/>
            <person name="Wiegand S."/>
            <person name="Kallscheuer N."/>
            <person name="da Costa M.S."/>
            <person name="Lobo-da-Cunha A."/>
            <person name="Jogler C."/>
            <person name="Lage O.M."/>
        </authorList>
    </citation>
    <scope>NUCLEOTIDE SEQUENCE [LARGE SCALE GENOMIC DNA]</scope>
    <source>
        <strain evidence="2 3">LzC2</strain>
    </source>
</reference>
<comment type="caution">
    <text evidence="2">The sequence shown here is derived from an EMBL/GenBank/DDBJ whole genome shotgun (WGS) entry which is preliminary data.</text>
</comment>
<sequence>MPAETTRAKMKANTANPSTIAAGAADRPNTSGLLLLATIAEAQHRPWYIALNSSTTPHRMPTANSPPDASTVTGRFSENITTIP</sequence>
<proteinExistence type="predicted"/>
<organism evidence="2 3">
    <name type="scientific">Alienimonas chondri</name>
    <dbReference type="NCBI Taxonomy" id="2681879"/>
    <lineage>
        <taxon>Bacteria</taxon>
        <taxon>Pseudomonadati</taxon>
        <taxon>Planctomycetota</taxon>
        <taxon>Planctomycetia</taxon>
        <taxon>Planctomycetales</taxon>
        <taxon>Planctomycetaceae</taxon>
        <taxon>Alienimonas</taxon>
    </lineage>
</organism>
<gene>
    <name evidence="2" type="ORF">LzC2_42640</name>
</gene>
<keyword evidence="3" id="KW-1185">Reference proteome</keyword>
<name>A0ABX1VJ35_9PLAN</name>
<feature type="region of interest" description="Disordered" evidence="1">
    <location>
        <begin position="54"/>
        <end position="84"/>
    </location>
</feature>